<evidence type="ECO:0000313" key="3">
    <source>
        <dbReference type="Proteomes" id="UP001500984"/>
    </source>
</evidence>
<feature type="transmembrane region" description="Helical" evidence="1">
    <location>
        <begin position="154"/>
        <end position="173"/>
    </location>
</feature>
<feature type="transmembrane region" description="Helical" evidence="1">
    <location>
        <begin position="465"/>
        <end position="486"/>
    </location>
</feature>
<evidence type="ECO:0000256" key="1">
    <source>
        <dbReference type="SAM" id="Phobius"/>
    </source>
</evidence>
<feature type="transmembrane region" description="Helical" evidence="1">
    <location>
        <begin position="432"/>
        <end position="458"/>
    </location>
</feature>
<feature type="transmembrane region" description="Helical" evidence="1">
    <location>
        <begin position="394"/>
        <end position="420"/>
    </location>
</feature>
<feature type="transmembrane region" description="Helical" evidence="1">
    <location>
        <begin position="509"/>
        <end position="530"/>
    </location>
</feature>
<accession>A0ABN2X8Z9</accession>
<keyword evidence="1" id="KW-0472">Membrane</keyword>
<keyword evidence="3" id="KW-1185">Reference proteome</keyword>
<keyword evidence="1" id="KW-0812">Transmembrane</keyword>
<feature type="transmembrane region" description="Helical" evidence="1">
    <location>
        <begin position="349"/>
        <end position="373"/>
    </location>
</feature>
<protein>
    <submittedName>
        <fullName evidence="2">Exporter of polyketide antibiotics</fullName>
    </submittedName>
</protein>
<reference evidence="2 3" key="1">
    <citation type="journal article" date="2019" name="Int. J. Syst. Evol. Microbiol.">
        <title>The Global Catalogue of Microorganisms (GCM) 10K type strain sequencing project: providing services to taxonomists for standard genome sequencing and annotation.</title>
        <authorList>
            <consortium name="The Broad Institute Genomics Platform"/>
            <consortium name="The Broad Institute Genome Sequencing Center for Infectious Disease"/>
            <person name="Wu L."/>
            <person name="Ma J."/>
        </authorList>
    </citation>
    <scope>NUCLEOTIDE SEQUENCE [LARGE SCALE GENOMIC DNA]</scope>
    <source>
        <strain evidence="2 3">JCM 15900</strain>
    </source>
</reference>
<proteinExistence type="predicted"/>
<feature type="transmembrane region" description="Helical" evidence="1">
    <location>
        <begin position="75"/>
        <end position="100"/>
    </location>
</feature>
<feature type="transmembrane region" description="Helical" evidence="1">
    <location>
        <begin position="244"/>
        <end position="262"/>
    </location>
</feature>
<organism evidence="2 3">
    <name type="scientific">Brevibacterium salitolerans</name>
    <dbReference type="NCBI Taxonomy" id="1403566"/>
    <lineage>
        <taxon>Bacteria</taxon>
        <taxon>Bacillati</taxon>
        <taxon>Actinomycetota</taxon>
        <taxon>Actinomycetes</taxon>
        <taxon>Micrococcales</taxon>
        <taxon>Brevibacteriaceae</taxon>
        <taxon>Brevibacterium</taxon>
    </lineage>
</organism>
<name>A0ABN2X8Z9_9MICO</name>
<feature type="transmembrane region" description="Helical" evidence="1">
    <location>
        <begin position="121"/>
        <end position="148"/>
    </location>
</feature>
<feature type="transmembrane region" description="Helical" evidence="1">
    <location>
        <begin position="301"/>
        <end position="323"/>
    </location>
</feature>
<feature type="transmembrane region" description="Helical" evidence="1">
    <location>
        <begin position="185"/>
        <end position="204"/>
    </location>
</feature>
<comment type="caution">
    <text evidence="2">The sequence shown here is derived from an EMBL/GenBank/DDBJ whole genome shotgun (WGS) entry which is preliminary data.</text>
</comment>
<dbReference type="Proteomes" id="UP001500984">
    <property type="component" value="Unassembled WGS sequence"/>
</dbReference>
<keyword evidence="1" id="KW-1133">Transmembrane helix</keyword>
<sequence>MTGVFLLTQVALRRDRGRLFAWSVGMLAFATVCAMHVTSGFGEEAVRAASLRAAIDSPALLVGRGLQMGASHGAFLFYTHGVLLANVFALFAVFFTIRHGRAEEDDGSRELMRAAATGKTASLAAALAAGTAGLLLLALAMIAGLLIGGAQPGGAFRAGLVCALVGAVFLPLGALSGQIAPTSRAAAGLSFAVVIGFFAVRVAADLLADVDPATLVGSPVPLAWFSPFSLAGIADPFGSLDLRALLVLVAATVLGLAAAFVCERRREFGESALRARPGPPHAPASLRTPLQVQLRLQRGTLVAMALAGAVVGAFAAVMAGMALGSEQDQSLDAAIRDVVGGNGSLYDLLLGYVMVLVGECAAVAGALTVLHARREERAGNGELVRAAASGPGRWLASVLGAGLVSVLTVLAAAALGAMLVHLLRGADAGLVLGLSAAAAAQAPAALLHLGLIGLVFAVRPRLTAGVAWSVLVLGVVIAELGGRLGLPEWILVLSPFLHSPLVTMPDTQWAGAIWMTAVSLVLAFLAVAAYRRRDLTP</sequence>
<feature type="transmembrane region" description="Helical" evidence="1">
    <location>
        <begin position="19"/>
        <end position="37"/>
    </location>
</feature>
<dbReference type="RefSeq" id="WP_344338515.1">
    <property type="nucleotide sequence ID" value="NZ_BAAAPZ010000019.1"/>
</dbReference>
<gene>
    <name evidence="2" type="ORF">GCM10009823_32100</name>
</gene>
<dbReference type="EMBL" id="BAAAPZ010000019">
    <property type="protein sequence ID" value="GAA2106208.1"/>
    <property type="molecule type" value="Genomic_DNA"/>
</dbReference>
<evidence type="ECO:0000313" key="2">
    <source>
        <dbReference type="EMBL" id="GAA2106208.1"/>
    </source>
</evidence>